<dbReference type="SUPFAM" id="SSF55073">
    <property type="entry name" value="Nucleotide cyclase"/>
    <property type="match status" value="1"/>
</dbReference>
<organism evidence="2 3">
    <name type="scientific">Sulfitobacter sediminilitoris</name>
    <dbReference type="NCBI Taxonomy" id="2698830"/>
    <lineage>
        <taxon>Bacteria</taxon>
        <taxon>Pseudomonadati</taxon>
        <taxon>Pseudomonadota</taxon>
        <taxon>Alphaproteobacteria</taxon>
        <taxon>Rhodobacterales</taxon>
        <taxon>Roseobacteraceae</taxon>
        <taxon>Sulfitobacter</taxon>
    </lineage>
</organism>
<accession>A0A6P0CG09</accession>
<dbReference type="CDD" id="cd07302">
    <property type="entry name" value="CHD"/>
    <property type="match status" value="1"/>
</dbReference>
<dbReference type="Gene3D" id="3.30.70.1230">
    <property type="entry name" value="Nucleotide cyclase"/>
    <property type="match status" value="1"/>
</dbReference>
<evidence type="ECO:0000313" key="2">
    <source>
        <dbReference type="EMBL" id="NEK25079.1"/>
    </source>
</evidence>
<dbReference type="InterPro" id="IPR029787">
    <property type="entry name" value="Nucleotide_cyclase"/>
</dbReference>
<evidence type="ECO:0000313" key="3">
    <source>
        <dbReference type="Proteomes" id="UP000468591"/>
    </source>
</evidence>
<dbReference type="InterPro" id="IPR029058">
    <property type="entry name" value="AB_hydrolase_fold"/>
</dbReference>
<gene>
    <name evidence="2" type="ORF">GV827_22180</name>
</gene>
<dbReference type="InterPro" id="IPR001054">
    <property type="entry name" value="A/G_cyclase"/>
</dbReference>
<dbReference type="PANTHER" id="PTHR43433:SF8">
    <property type="entry name" value="BIFUNCTIONAL LIPASE_ADENYLATE CYCLASE LIPJ"/>
    <property type="match status" value="1"/>
</dbReference>
<keyword evidence="2" id="KW-0378">Hydrolase</keyword>
<dbReference type="Gene3D" id="3.40.50.1820">
    <property type="entry name" value="alpha/beta hydrolase"/>
    <property type="match status" value="1"/>
</dbReference>
<feature type="domain" description="Guanylate cyclase" evidence="1">
    <location>
        <begin position="320"/>
        <end position="427"/>
    </location>
</feature>
<dbReference type="RefSeq" id="WP_164356346.1">
    <property type="nucleotide sequence ID" value="NZ_JAABNT010000036.1"/>
</dbReference>
<dbReference type="InterPro" id="IPR000073">
    <property type="entry name" value="AB_hydrolase_1"/>
</dbReference>
<dbReference type="GO" id="GO:0004016">
    <property type="term" value="F:adenylate cyclase activity"/>
    <property type="evidence" value="ECO:0007669"/>
    <property type="project" value="UniProtKB-ARBA"/>
</dbReference>
<dbReference type="GO" id="GO:0035556">
    <property type="term" value="P:intracellular signal transduction"/>
    <property type="evidence" value="ECO:0007669"/>
    <property type="project" value="InterPro"/>
</dbReference>
<evidence type="ECO:0000259" key="1">
    <source>
        <dbReference type="PROSITE" id="PS50125"/>
    </source>
</evidence>
<dbReference type="PRINTS" id="PR00111">
    <property type="entry name" value="ABHYDROLASE"/>
</dbReference>
<name>A0A6P0CG09_9RHOB</name>
<dbReference type="PROSITE" id="PS50125">
    <property type="entry name" value="GUANYLATE_CYCLASE_2"/>
    <property type="match status" value="1"/>
</dbReference>
<comment type="caution">
    <text evidence="2">The sequence shown here is derived from an EMBL/GenBank/DDBJ whole genome shotgun (WGS) entry which is preliminary data.</text>
</comment>
<dbReference type="GO" id="GO:0009190">
    <property type="term" value="P:cyclic nucleotide biosynthetic process"/>
    <property type="evidence" value="ECO:0007669"/>
    <property type="project" value="InterPro"/>
</dbReference>
<protein>
    <submittedName>
        <fullName evidence="2">Alpha/beta fold hydrolase</fullName>
    </submittedName>
</protein>
<dbReference type="SMART" id="SM00044">
    <property type="entry name" value="CYCc"/>
    <property type="match status" value="1"/>
</dbReference>
<dbReference type="AlphaFoldDB" id="A0A6P0CG09"/>
<sequence length="474" mass="52096">MIEQTAQPDTFVIQYSLGTVAARVLRGRRMTLQKPQTRFTRSGDVAIAYQVIGDGPQNLIYASGWLSNIDVLWENPGYNRFLSRLAENCRLILFDKRGTGMSDRDVGVPTLEERAEDIRAVLDAAGADKASIFGVSEGGSMALMFAASYPERVNSIVLFGCRPCRAWKPDWPYGQRRAEFEKGIETEVGNWGDFSQFFNVIAPSAADDPNELAFFNRMIVQSGSPKTAERLTRLNYEHDVRVLLPTIQSPTRIIHADGDQSVGAVEAKYLADHLPNAEYLEITRVDHIPWVGDAHQVADLIVDFVSKPEKPLQNDRVLLSILVTDIVGSTQRAAIVGDDKWREVIEEHDRAVMRALARCNGTLIKSLGDGVMASFRGPSNALAAASAIRAEAEKIGLDVRAGIHTGECLKRGDDLTGLAVNISARIADIAYENEIWVSGTVRDLVVGSGREFSPLGAVSLKGIPEEWPLYKLVS</sequence>
<dbReference type="SUPFAM" id="SSF53474">
    <property type="entry name" value="alpha/beta-Hydrolases"/>
    <property type="match status" value="1"/>
</dbReference>
<dbReference type="GO" id="GO:0016787">
    <property type="term" value="F:hydrolase activity"/>
    <property type="evidence" value="ECO:0007669"/>
    <property type="project" value="UniProtKB-KW"/>
</dbReference>
<dbReference type="Pfam" id="PF00211">
    <property type="entry name" value="Guanylate_cyc"/>
    <property type="match status" value="1"/>
</dbReference>
<reference evidence="2 3" key="1">
    <citation type="submission" date="2020-01" db="EMBL/GenBank/DDBJ databases">
        <title>Sulfitobacter sediminilitoris sp. nov., isolated from a tidal flat.</title>
        <authorList>
            <person name="Park S."/>
            <person name="Yoon J.-H."/>
        </authorList>
    </citation>
    <scope>NUCLEOTIDE SEQUENCE [LARGE SCALE GENOMIC DNA]</scope>
    <source>
        <strain evidence="2 3">JBTF-M27</strain>
    </source>
</reference>
<dbReference type="EMBL" id="JAABNT010000036">
    <property type="protein sequence ID" value="NEK25079.1"/>
    <property type="molecule type" value="Genomic_DNA"/>
</dbReference>
<dbReference type="Proteomes" id="UP000468591">
    <property type="component" value="Unassembled WGS sequence"/>
</dbReference>
<dbReference type="Pfam" id="PF00561">
    <property type="entry name" value="Abhydrolase_1"/>
    <property type="match status" value="1"/>
</dbReference>
<dbReference type="PANTHER" id="PTHR43433">
    <property type="entry name" value="HYDROLASE, ALPHA/BETA FOLD FAMILY PROTEIN"/>
    <property type="match status" value="1"/>
</dbReference>
<proteinExistence type="predicted"/>
<keyword evidence="3" id="KW-1185">Reference proteome</keyword>
<dbReference type="InterPro" id="IPR050471">
    <property type="entry name" value="AB_hydrolase"/>
</dbReference>